<dbReference type="eggNOG" id="COG0778">
    <property type="taxonomic scope" value="Bacteria"/>
</dbReference>
<keyword evidence="3" id="KW-0285">Flavoprotein</keyword>
<dbReference type="Gene3D" id="3.40.109.10">
    <property type="entry name" value="NADH Oxidase"/>
    <property type="match status" value="1"/>
</dbReference>
<dbReference type="AlphaFoldDB" id="A0A0A7FVC0"/>
<gene>
    <name evidence="7" type="primary">noxC</name>
    <name evidence="7" type="ORF">U729_2880</name>
</gene>
<organism evidence="7 8">
    <name type="scientific">Clostridium baratii str. Sullivan</name>
    <dbReference type="NCBI Taxonomy" id="1415775"/>
    <lineage>
        <taxon>Bacteria</taxon>
        <taxon>Bacillati</taxon>
        <taxon>Bacillota</taxon>
        <taxon>Clostridia</taxon>
        <taxon>Eubacteriales</taxon>
        <taxon>Clostridiaceae</taxon>
        <taxon>Clostridium</taxon>
    </lineage>
</organism>
<comment type="cofactor">
    <cofactor evidence="1">
        <name>FMN</name>
        <dbReference type="ChEBI" id="CHEBI:58210"/>
    </cofactor>
</comment>
<dbReference type="HOGENOM" id="CLU_070764_7_1_9"/>
<evidence type="ECO:0000259" key="6">
    <source>
        <dbReference type="Pfam" id="PF00881"/>
    </source>
</evidence>
<dbReference type="RefSeq" id="WP_039316195.1">
    <property type="nucleotide sequence ID" value="NZ_CP006905.1"/>
</dbReference>
<dbReference type="GO" id="GO:0016491">
    <property type="term" value="F:oxidoreductase activity"/>
    <property type="evidence" value="ECO:0007669"/>
    <property type="project" value="UniProtKB-KW"/>
</dbReference>
<protein>
    <submittedName>
        <fullName evidence="7">Nitroreductase family protein</fullName>
    </submittedName>
</protein>
<evidence type="ECO:0000256" key="2">
    <source>
        <dbReference type="ARBA" id="ARBA00007118"/>
    </source>
</evidence>
<dbReference type="Pfam" id="PF00881">
    <property type="entry name" value="Nitroreductase"/>
    <property type="match status" value="1"/>
</dbReference>
<feature type="domain" description="Nitroreductase" evidence="6">
    <location>
        <begin position="7"/>
        <end position="151"/>
    </location>
</feature>
<dbReference type="PANTHER" id="PTHR43673:SF2">
    <property type="entry name" value="NITROREDUCTASE"/>
    <property type="match status" value="1"/>
</dbReference>
<dbReference type="InterPro" id="IPR000415">
    <property type="entry name" value="Nitroreductase-like"/>
</dbReference>
<keyword evidence="8" id="KW-1185">Reference proteome</keyword>
<sequence>MDFYDVIKKRQSISKYKGEDVYKESIMKMIDSAMRAPSWKNKSSFKIIIVEDKKIKENIANSIINDDDKATLAVLEAPIVVIICAEPYNGYNTDGKSFYLIDGAIAMEHFILAATAEGYGTMWIGSVNEEKIKETLKIPDNIKVVGITPLGVPAEIKGHNPKKDIDKYVFLNEYDNPYTDKNK</sequence>
<accession>A0A0A7FVC0</accession>
<dbReference type="STRING" id="1561.NPD11_147"/>
<reference evidence="7 8" key="1">
    <citation type="journal article" date="2015" name="Infect. Genet. Evol.">
        <title>Genomic sequences of six botulinum neurotoxin-producing strains representing three clostridial species illustrate the mobility and diversity of botulinum neurotoxin genes.</title>
        <authorList>
            <person name="Smith T.J."/>
            <person name="Hill K.K."/>
            <person name="Xie G."/>
            <person name="Foley B.T."/>
            <person name="Williamson C.H."/>
            <person name="Foster J.T."/>
            <person name="Johnson S.L."/>
            <person name="Chertkov O."/>
            <person name="Teshima H."/>
            <person name="Gibbons H.S."/>
            <person name="Johnsky L.A."/>
            <person name="Karavis M.A."/>
            <person name="Smith L.A."/>
        </authorList>
    </citation>
    <scope>NUCLEOTIDE SEQUENCE [LARGE SCALE GENOMIC DNA]</scope>
    <source>
        <strain evidence="7">Sullivan</strain>
    </source>
</reference>
<name>A0A0A7FVC0_9CLOT</name>
<keyword evidence="4" id="KW-0288">FMN</keyword>
<dbReference type="EMBL" id="CP006905">
    <property type="protein sequence ID" value="AIY83584.1"/>
    <property type="molecule type" value="Genomic_DNA"/>
</dbReference>
<comment type="similarity">
    <text evidence="2">Belongs to the nitroreductase family.</text>
</comment>
<dbReference type="PANTHER" id="PTHR43673">
    <property type="entry name" value="NAD(P)H NITROREDUCTASE YDGI-RELATED"/>
    <property type="match status" value="1"/>
</dbReference>
<evidence type="ECO:0000256" key="1">
    <source>
        <dbReference type="ARBA" id="ARBA00001917"/>
    </source>
</evidence>
<evidence type="ECO:0000313" key="7">
    <source>
        <dbReference type="EMBL" id="AIY83584.1"/>
    </source>
</evidence>
<keyword evidence="5" id="KW-0560">Oxidoreductase</keyword>
<dbReference type="Proteomes" id="UP000030635">
    <property type="component" value="Chromosome"/>
</dbReference>
<proteinExistence type="inferred from homology"/>
<evidence type="ECO:0000256" key="5">
    <source>
        <dbReference type="ARBA" id="ARBA00023002"/>
    </source>
</evidence>
<evidence type="ECO:0000313" key="8">
    <source>
        <dbReference type="Proteomes" id="UP000030635"/>
    </source>
</evidence>
<evidence type="ECO:0000256" key="4">
    <source>
        <dbReference type="ARBA" id="ARBA00022643"/>
    </source>
</evidence>
<evidence type="ECO:0000256" key="3">
    <source>
        <dbReference type="ARBA" id="ARBA00022630"/>
    </source>
</evidence>
<dbReference type="OrthoDB" id="9812105at2"/>
<dbReference type="InterPro" id="IPR029479">
    <property type="entry name" value="Nitroreductase"/>
</dbReference>
<dbReference type="SUPFAM" id="SSF55469">
    <property type="entry name" value="FMN-dependent nitroreductase-like"/>
    <property type="match status" value="1"/>
</dbReference>
<dbReference type="KEGG" id="cbv:U729_2880"/>